<protein>
    <recommendedName>
        <fullName evidence="4">Copper-binding protein</fullName>
    </recommendedName>
</protein>
<evidence type="ECO:0000313" key="3">
    <source>
        <dbReference type="Proteomes" id="UP000348942"/>
    </source>
</evidence>
<sequence>MKLLSFLTLSITLISSSVWANQADDFKHLTAPQALEKAHQYHGTETASIQVFPDHIQAKFKDGSNINIPTGDQHLLSIAPYEFSTHPCGYHVPTGCQGELVEKSMQVKITDLDSKKVLKYGMVKTQKDGFIDFWMPKGKANLEFTFNYNGKTVTKVLSTVDDAPTCITTMQLS</sequence>
<dbReference type="Pfam" id="PF21172">
    <property type="entry name" value="CueP"/>
    <property type="match status" value="1"/>
</dbReference>
<feature type="signal peptide" evidence="1">
    <location>
        <begin position="1"/>
        <end position="20"/>
    </location>
</feature>
<dbReference type="Gene3D" id="2.60.40.3700">
    <property type="match status" value="1"/>
</dbReference>
<proteinExistence type="predicted"/>
<accession>A0A5Q0TIR0</accession>
<dbReference type="RefSeq" id="WP_153448883.1">
    <property type="nucleotide sequence ID" value="NZ_CP045700.1"/>
</dbReference>
<evidence type="ECO:0000256" key="1">
    <source>
        <dbReference type="SAM" id="SignalP"/>
    </source>
</evidence>
<dbReference type="AlphaFoldDB" id="A0A5Q0TIR0"/>
<evidence type="ECO:0000313" key="2">
    <source>
        <dbReference type="EMBL" id="QGA66794.1"/>
    </source>
</evidence>
<evidence type="ECO:0008006" key="4">
    <source>
        <dbReference type="Google" id="ProtNLM"/>
    </source>
</evidence>
<dbReference type="EMBL" id="CP045700">
    <property type="protein sequence ID" value="QGA66794.1"/>
    <property type="molecule type" value="Genomic_DNA"/>
</dbReference>
<gene>
    <name evidence="2" type="ORF">GFB47_15510</name>
</gene>
<reference evidence="2 3" key="1">
    <citation type="submission" date="2019-10" db="EMBL/GenBank/DDBJ databases">
        <title>Vibrio sp. nov., isolated from Coralline algae surface.</title>
        <authorList>
            <person name="Geng Y."/>
            <person name="Zhang X."/>
        </authorList>
    </citation>
    <scope>NUCLEOTIDE SEQUENCE [LARGE SCALE GENOMIC DNA]</scope>
    <source>
        <strain evidence="2 3">SM1977</strain>
    </source>
</reference>
<feature type="chain" id="PRO_5024459415" description="Copper-binding protein" evidence="1">
    <location>
        <begin position="21"/>
        <end position="173"/>
    </location>
</feature>
<name>A0A5Q0TIR0_9VIBR</name>
<keyword evidence="3" id="KW-1185">Reference proteome</keyword>
<dbReference type="InterPro" id="IPR047808">
    <property type="entry name" value="CueP-like"/>
</dbReference>
<keyword evidence="1" id="KW-0732">Signal</keyword>
<organism evidence="2 3">
    <name type="scientific">Vibrio algicola</name>
    <dbReference type="NCBI Taxonomy" id="2662262"/>
    <lineage>
        <taxon>Bacteria</taxon>
        <taxon>Pseudomonadati</taxon>
        <taxon>Pseudomonadota</taxon>
        <taxon>Gammaproteobacteria</taxon>
        <taxon>Vibrionales</taxon>
        <taxon>Vibrionaceae</taxon>
        <taxon>Vibrio</taxon>
    </lineage>
</organism>
<dbReference type="Proteomes" id="UP000348942">
    <property type="component" value="Chromosome 2"/>
</dbReference>
<dbReference type="NCBIfam" id="NF038094">
    <property type="entry name" value="CueP_fam"/>
    <property type="match status" value="1"/>
</dbReference>